<gene>
    <name evidence="2" type="ORF">ACLA_032750</name>
</gene>
<organism evidence="2 3">
    <name type="scientific">Aspergillus clavatus (strain ATCC 1007 / CBS 513.65 / DSM 816 / NCTC 3887 / NRRL 1 / QM 1276 / 107)</name>
    <dbReference type="NCBI Taxonomy" id="344612"/>
    <lineage>
        <taxon>Eukaryota</taxon>
        <taxon>Fungi</taxon>
        <taxon>Dikarya</taxon>
        <taxon>Ascomycota</taxon>
        <taxon>Pezizomycotina</taxon>
        <taxon>Eurotiomycetes</taxon>
        <taxon>Eurotiomycetidae</taxon>
        <taxon>Eurotiales</taxon>
        <taxon>Aspergillaceae</taxon>
        <taxon>Aspergillus</taxon>
        <taxon>Aspergillus subgen. Fumigati</taxon>
    </lineage>
</organism>
<evidence type="ECO:0000313" key="3">
    <source>
        <dbReference type="Proteomes" id="UP000006701"/>
    </source>
</evidence>
<dbReference type="EMBL" id="DS027059">
    <property type="protein sequence ID" value="EAW08539.1"/>
    <property type="molecule type" value="Genomic_DNA"/>
</dbReference>
<dbReference type="HOGENOM" id="CLU_2757315_0_0_1"/>
<dbReference type="KEGG" id="act:ACLA_032750"/>
<dbReference type="AlphaFoldDB" id="A1CSB8"/>
<keyword evidence="1" id="KW-0732">Signal</keyword>
<evidence type="ECO:0008006" key="4">
    <source>
        <dbReference type="Google" id="ProtNLM"/>
    </source>
</evidence>
<dbReference type="Proteomes" id="UP000006701">
    <property type="component" value="Unassembled WGS sequence"/>
</dbReference>
<name>A1CSB8_ASPCL</name>
<accession>A1CSB8</accession>
<sequence length="70" mass="8100">MSLFLLHLMLLMLMMLMTNMGCFFLAKSERQQSASTNKLLKFWAADGARDLHQAQVLRSGEKERLILTLR</sequence>
<dbReference type="VEuPathDB" id="FungiDB:ACLA_032750"/>
<feature type="chain" id="PRO_5002633709" description="Secreted protein" evidence="1">
    <location>
        <begin position="22"/>
        <end position="70"/>
    </location>
</feature>
<keyword evidence="3" id="KW-1185">Reference proteome</keyword>
<feature type="signal peptide" evidence="1">
    <location>
        <begin position="1"/>
        <end position="21"/>
    </location>
</feature>
<dbReference type="GeneID" id="4700879"/>
<dbReference type="RefSeq" id="XP_001269965.1">
    <property type="nucleotide sequence ID" value="XM_001269964.1"/>
</dbReference>
<evidence type="ECO:0000313" key="2">
    <source>
        <dbReference type="EMBL" id="EAW08539.1"/>
    </source>
</evidence>
<evidence type="ECO:0000256" key="1">
    <source>
        <dbReference type="SAM" id="SignalP"/>
    </source>
</evidence>
<reference evidence="2 3" key="1">
    <citation type="journal article" date="2008" name="PLoS Genet.">
        <title>Genomic islands in the pathogenic filamentous fungus Aspergillus fumigatus.</title>
        <authorList>
            <person name="Fedorova N.D."/>
            <person name="Khaldi N."/>
            <person name="Joardar V.S."/>
            <person name="Maiti R."/>
            <person name="Amedeo P."/>
            <person name="Anderson M.J."/>
            <person name="Crabtree J."/>
            <person name="Silva J.C."/>
            <person name="Badger J.H."/>
            <person name="Albarraq A."/>
            <person name="Angiuoli S."/>
            <person name="Bussey H."/>
            <person name="Bowyer P."/>
            <person name="Cotty P.J."/>
            <person name="Dyer P.S."/>
            <person name="Egan A."/>
            <person name="Galens K."/>
            <person name="Fraser-Liggett C.M."/>
            <person name="Haas B.J."/>
            <person name="Inman J.M."/>
            <person name="Kent R."/>
            <person name="Lemieux S."/>
            <person name="Malavazi I."/>
            <person name="Orvis J."/>
            <person name="Roemer T."/>
            <person name="Ronning C.M."/>
            <person name="Sundaram J.P."/>
            <person name="Sutton G."/>
            <person name="Turner G."/>
            <person name="Venter J.C."/>
            <person name="White O.R."/>
            <person name="Whitty B.R."/>
            <person name="Youngman P."/>
            <person name="Wolfe K.H."/>
            <person name="Goldman G.H."/>
            <person name="Wortman J.R."/>
            <person name="Jiang B."/>
            <person name="Denning D.W."/>
            <person name="Nierman W.C."/>
        </authorList>
    </citation>
    <scope>NUCLEOTIDE SEQUENCE [LARGE SCALE GENOMIC DNA]</scope>
    <source>
        <strain evidence="3">ATCC 1007 / CBS 513.65 / DSM 816 / NCTC 3887 / NRRL 1</strain>
    </source>
</reference>
<proteinExistence type="predicted"/>
<protein>
    <recommendedName>
        <fullName evidence="4">Secreted protein</fullName>
    </recommendedName>
</protein>